<dbReference type="PANTHER" id="PTHR37299:SF4">
    <property type="entry name" value="TRANSCRIPTIONAL REGULATOR"/>
    <property type="match status" value="1"/>
</dbReference>
<dbReference type="PANTHER" id="PTHR37299">
    <property type="entry name" value="TRANSCRIPTIONAL REGULATOR-RELATED"/>
    <property type="match status" value="1"/>
</dbReference>
<name>A0A921G590_SPOPS</name>
<evidence type="ECO:0000259" key="1">
    <source>
        <dbReference type="PROSITE" id="PS50930"/>
    </source>
</evidence>
<dbReference type="InterPro" id="IPR046947">
    <property type="entry name" value="LytR-like"/>
</dbReference>
<protein>
    <submittedName>
        <fullName evidence="2">LytTR family transcriptional regulator DNA-binding domain-containing protein</fullName>
    </submittedName>
</protein>
<accession>A0A921G590</accession>
<sequence length="171" mass="19917">MFQNPQNGTIPSIVFPLKDVVIIHLKVHESEEYNEVEVIINCRQIDDRLRRLIEQIKQMTTSITGTKDGRTYSLPIDGAYYIESIDNRSFLYNEKDVYETDLKLYEIEKMLTGTHFIRISKNLIVNTMHIESVRALFNGKFEASLTNGELVIVNRHYVKSFKEKFILRGGN</sequence>
<dbReference type="InterPro" id="IPR007492">
    <property type="entry name" value="LytTR_DNA-bd_dom"/>
</dbReference>
<evidence type="ECO:0000313" key="2">
    <source>
        <dbReference type="EMBL" id="HJF33961.1"/>
    </source>
</evidence>
<dbReference type="Gene3D" id="2.40.50.1020">
    <property type="entry name" value="LytTr DNA-binding domain"/>
    <property type="match status" value="1"/>
</dbReference>
<dbReference type="EMBL" id="DYWT01000290">
    <property type="protein sequence ID" value="HJF33961.1"/>
    <property type="molecule type" value="Genomic_DNA"/>
</dbReference>
<dbReference type="GO" id="GO:0000156">
    <property type="term" value="F:phosphorelay response regulator activity"/>
    <property type="evidence" value="ECO:0007669"/>
    <property type="project" value="InterPro"/>
</dbReference>
<dbReference type="Proteomes" id="UP000698173">
    <property type="component" value="Unassembled WGS sequence"/>
</dbReference>
<organism evidence="2 3">
    <name type="scientific">Sporosarcina psychrophila</name>
    <name type="common">Bacillus psychrophilus</name>
    <dbReference type="NCBI Taxonomy" id="1476"/>
    <lineage>
        <taxon>Bacteria</taxon>
        <taxon>Bacillati</taxon>
        <taxon>Bacillota</taxon>
        <taxon>Bacilli</taxon>
        <taxon>Bacillales</taxon>
        <taxon>Caryophanaceae</taxon>
        <taxon>Sporosarcina</taxon>
    </lineage>
</organism>
<dbReference type="AlphaFoldDB" id="A0A921G590"/>
<dbReference type="Pfam" id="PF04397">
    <property type="entry name" value="LytTR"/>
    <property type="match status" value="1"/>
</dbReference>
<comment type="caution">
    <text evidence="2">The sequence shown here is derived from an EMBL/GenBank/DDBJ whole genome shotgun (WGS) entry which is preliminary data.</text>
</comment>
<dbReference type="SMART" id="SM00850">
    <property type="entry name" value="LytTR"/>
    <property type="match status" value="1"/>
</dbReference>
<keyword evidence="2" id="KW-0238">DNA-binding</keyword>
<gene>
    <name evidence="2" type="ORF">K8V56_19525</name>
</gene>
<reference evidence="2" key="1">
    <citation type="journal article" date="2021" name="PeerJ">
        <title>Extensive microbial diversity within the chicken gut microbiome revealed by metagenomics and culture.</title>
        <authorList>
            <person name="Gilroy R."/>
            <person name="Ravi A."/>
            <person name="Getino M."/>
            <person name="Pursley I."/>
            <person name="Horton D.L."/>
            <person name="Alikhan N.F."/>
            <person name="Baker D."/>
            <person name="Gharbi K."/>
            <person name="Hall N."/>
            <person name="Watson M."/>
            <person name="Adriaenssens E.M."/>
            <person name="Foster-Nyarko E."/>
            <person name="Jarju S."/>
            <person name="Secka A."/>
            <person name="Antonio M."/>
            <person name="Oren A."/>
            <person name="Chaudhuri R.R."/>
            <person name="La Ragione R."/>
            <person name="Hildebrand F."/>
            <person name="Pallen M.J."/>
        </authorList>
    </citation>
    <scope>NUCLEOTIDE SEQUENCE</scope>
    <source>
        <strain evidence="2">CHK171-7178</strain>
    </source>
</reference>
<dbReference type="PROSITE" id="PS50930">
    <property type="entry name" value="HTH_LYTTR"/>
    <property type="match status" value="1"/>
</dbReference>
<feature type="domain" description="HTH LytTR-type" evidence="1">
    <location>
        <begin position="63"/>
        <end position="167"/>
    </location>
</feature>
<reference evidence="2" key="2">
    <citation type="submission" date="2021-09" db="EMBL/GenBank/DDBJ databases">
        <authorList>
            <person name="Gilroy R."/>
        </authorList>
    </citation>
    <scope>NUCLEOTIDE SEQUENCE</scope>
    <source>
        <strain evidence="2">CHK171-7178</strain>
    </source>
</reference>
<proteinExistence type="predicted"/>
<evidence type="ECO:0000313" key="3">
    <source>
        <dbReference type="Proteomes" id="UP000698173"/>
    </source>
</evidence>
<dbReference type="GO" id="GO:0003677">
    <property type="term" value="F:DNA binding"/>
    <property type="evidence" value="ECO:0007669"/>
    <property type="project" value="UniProtKB-KW"/>
</dbReference>